<organism evidence="3 4">
    <name type="scientific">Waltera acetigignens</name>
    <dbReference type="NCBI Taxonomy" id="2981769"/>
    <lineage>
        <taxon>Bacteria</taxon>
        <taxon>Bacillati</taxon>
        <taxon>Bacillota</taxon>
        <taxon>Clostridia</taxon>
        <taxon>Lachnospirales</taxon>
        <taxon>Lachnospiraceae</taxon>
        <taxon>Waltera</taxon>
    </lineage>
</organism>
<reference evidence="3 4" key="1">
    <citation type="submission" date="2021-10" db="EMBL/GenBank/DDBJ databases">
        <title>Anaerobic single-cell dispensing facilitates the cultivation of human gut bacteria.</title>
        <authorList>
            <person name="Afrizal A."/>
        </authorList>
    </citation>
    <scope>NUCLEOTIDE SEQUENCE [LARGE SCALE GENOMIC DNA]</scope>
    <source>
        <strain evidence="3 4">CLA-AA-H273</strain>
    </source>
</reference>
<dbReference type="Gene3D" id="1.10.260.40">
    <property type="entry name" value="lambda repressor-like DNA-binding domains"/>
    <property type="match status" value="1"/>
</dbReference>
<dbReference type="RefSeq" id="WP_172594708.1">
    <property type="nucleotide sequence ID" value="NZ_JAJEPV010000056.1"/>
</dbReference>
<proteinExistence type="predicted"/>
<dbReference type="GO" id="GO:0003677">
    <property type="term" value="F:DNA binding"/>
    <property type="evidence" value="ECO:0007669"/>
    <property type="project" value="UniProtKB-KW"/>
</dbReference>
<dbReference type="SUPFAM" id="SSF47413">
    <property type="entry name" value="lambda repressor-like DNA-binding domains"/>
    <property type="match status" value="1"/>
</dbReference>
<evidence type="ECO:0000313" key="4">
    <source>
        <dbReference type="Proteomes" id="UP001197795"/>
    </source>
</evidence>
<dbReference type="PANTHER" id="PTHR46558">
    <property type="entry name" value="TRACRIPTIONAL REGULATORY PROTEIN-RELATED-RELATED"/>
    <property type="match status" value="1"/>
</dbReference>
<evidence type="ECO:0000256" key="1">
    <source>
        <dbReference type="ARBA" id="ARBA00023125"/>
    </source>
</evidence>
<sequence length="127" mass="14498">MRSFGEILASLREERGIYQKELAAILKVSVGTISNYENNIHFPDQEALIQLAEYFDVTIDYLLGRTPYRYNPEVLRQECVPGTTVSDVVEVIQHFNPKNMASLLDFVDLLQLREKAESSSREDSAND</sequence>
<name>A0AAE3A6N4_9FIRM</name>
<dbReference type="SMART" id="SM00530">
    <property type="entry name" value="HTH_XRE"/>
    <property type="match status" value="1"/>
</dbReference>
<comment type="caution">
    <text evidence="3">The sequence shown here is derived from an EMBL/GenBank/DDBJ whole genome shotgun (WGS) entry which is preliminary data.</text>
</comment>
<dbReference type="PROSITE" id="PS50943">
    <property type="entry name" value="HTH_CROC1"/>
    <property type="match status" value="1"/>
</dbReference>
<keyword evidence="1" id="KW-0238">DNA-binding</keyword>
<evidence type="ECO:0000259" key="2">
    <source>
        <dbReference type="PROSITE" id="PS50943"/>
    </source>
</evidence>
<dbReference type="CDD" id="cd00093">
    <property type="entry name" value="HTH_XRE"/>
    <property type="match status" value="1"/>
</dbReference>
<dbReference type="InterPro" id="IPR010982">
    <property type="entry name" value="Lambda_DNA-bd_dom_sf"/>
</dbReference>
<gene>
    <name evidence="3" type="ORF">LKD75_16045</name>
</gene>
<accession>A0AAE3A6N4</accession>
<evidence type="ECO:0000313" key="3">
    <source>
        <dbReference type="EMBL" id="MCC2121075.1"/>
    </source>
</evidence>
<protein>
    <submittedName>
        <fullName evidence="3">Helix-turn-helix domain-containing protein</fullName>
    </submittedName>
</protein>
<dbReference type="EMBL" id="JAJEPV010000056">
    <property type="protein sequence ID" value="MCC2121075.1"/>
    <property type="molecule type" value="Genomic_DNA"/>
</dbReference>
<dbReference type="AlphaFoldDB" id="A0AAE3A6N4"/>
<dbReference type="PANTHER" id="PTHR46558:SF11">
    <property type="entry name" value="HTH-TYPE TRANSCRIPTIONAL REGULATOR XRE"/>
    <property type="match status" value="1"/>
</dbReference>
<dbReference type="Pfam" id="PF01381">
    <property type="entry name" value="HTH_3"/>
    <property type="match status" value="1"/>
</dbReference>
<keyword evidence="4" id="KW-1185">Reference proteome</keyword>
<dbReference type="InterPro" id="IPR001387">
    <property type="entry name" value="Cro/C1-type_HTH"/>
</dbReference>
<dbReference type="Proteomes" id="UP001197795">
    <property type="component" value="Unassembled WGS sequence"/>
</dbReference>
<feature type="domain" description="HTH cro/C1-type" evidence="2">
    <location>
        <begin position="8"/>
        <end position="62"/>
    </location>
</feature>